<evidence type="ECO:0000259" key="1">
    <source>
        <dbReference type="Pfam" id="PF18803"/>
    </source>
</evidence>
<proteinExistence type="predicted"/>
<keyword evidence="3" id="KW-1185">Reference proteome</keyword>
<dbReference type="Pfam" id="PF18758">
    <property type="entry name" value="KDZ"/>
    <property type="match status" value="1"/>
</dbReference>
<dbReference type="Pfam" id="PF18803">
    <property type="entry name" value="CxC2"/>
    <property type="match status" value="1"/>
</dbReference>
<sequence length="512" mass="58368">MAAKIRAEAKKARKAAAALHSTRQEFYVDELFQPEAPAFFVRDQTTRISESSRRKRTDNAPVKLPSPMKKRIRRHSISIIDTSTFSLDADFYQIDFDFEGGGDAEKIKEKSIRPSDEALRLWTLQYRDEFLRTLLWHDGRGDDDRFCTRCNVEGHPATYRCDDCLCQRLLCKGCCVEVHGQLSLHNIQASFPFTSILFLNKKQEWNGHFFSKISLKQLGLRIQLGHRESNAHCPRPVAARDGFIVMHDNGIHKVALAYCGCPDAEAEYLQLLRSRFFPATTGRPQTCATFACLDRFNAFSLKPKTNGFDFYDTLERLTDGAGEKPPDRYRMLLWMAREWRHLLLLKRGGRFGYLSNEAENTVPGELAIRCPACPRPGVNIPDNWQDTPVEREHLYSQFFAMDACFQLKRRMVSSEARDPALGPGFAFMVESKPYREYLRTATNNQEMSTCSGLKALAQANTKFSKGYAATGVGMVVCARHEFVQPTSVGDLQKGERYSNMDYIFAAMLCHIH</sequence>
<dbReference type="CDD" id="cd19757">
    <property type="entry name" value="Bbox1"/>
    <property type="match status" value="1"/>
</dbReference>
<reference evidence="2" key="1">
    <citation type="submission" date="2014-09" db="EMBL/GenBank/DDBJ databases">
        <title>Genome sequence of the luminous mushroom Mycena chlorophos for searching fungal bioluminescence genes.</title>
        <authorList>
            <person name="Tanaka Y."/>
            <person name="Kasuga D."/>
            <person name="Oba Y."/>
            <person name="Hase S."/>
            <person name="Sato K."/>
            <person name="Oba Y."/>
            <person name="Sakakibara Y."/>
        </authorList>
    </citation>
    <scope>NUCLEOTIDE SEQUENCE</scope>
</reference>
<accession>A0ABQ0LJB7</accession>
<name>A0ABQ0LJB7_MYCCL</name>
<gene>
    <name evidence="2" type="ORF">MCHLO_07865</name>
</gene>
<evidence type="ECO:0000313" key="3">
    <source>
        <dbReference type="Proteomes" id="UP000815677"/>
    </source>
</evidence>
<protein>
    <recommendedName>
        <fullName evidence="1">CxC2-like cysteine cluster KDZ transposase-associated domain-containing protein</fullName>
    </recommendedName>
</protein>
<feature type="domain" description="CxC2-like cysteine cluster KDZ transposase-associated" evidence="1">
    <location>
        <begin position="215"/>
        <end position="322"/>
    </location>
</feature>
<dbReference type="EMBL" id="DF846552">
    <property type="protein sequence ID" value="GAT50649.1"/>
    <property type="molecule type" value="Genomic_DNA"/>
</dbReference>
<organism evidence="2 3">
    <name type="scientific">Mycena chlorophos</name>
    <name type="common">Agaric fungus</name>
    <name type="synonym">Agaricus chlorophos</name>
    <dbReference type="NCBI Taxonomy" id="658473"/>
    <lineage>
        <taxon>Eukaryota</taxon>
        <taxon>Fungi</taxon>
        <taxon>Dikarya</taxon>
        <taxon>Basidiomycota</taxon>
        <taxon>Agaricomycotina</taxon>
        <taxon>Agaricomycetes</taxon>
        <taxon>Agaricomycetidae</taxon>
        <taxon>Agaricales</taxon>
        <taxon>Marasmiineae</taxon>
        <taxon>Mycenaceae</taxon>
        <taxon>Mycena</taxon>
    </lineage>
</organism>
<dbReference type="InterPro" id="IPR041457">
    <property type="entry name" value="CxC2_KDZ-assoc"/>
</dbReference>
<evidence type="ECO:0000313" key="2">
    <source>
        <dbReference type="EMBL" id="GAT50649.1"/>
    </source>
</evidence>
<dbReference type="Proteomes" id="UP000815677">
    <property type="component" value="Unassembled WGS sequence"/>
</dbReference>
<dbReference type="InterPro" id="IPR040521">
    <property type="entry name" value="KDZ"/>
</dbReference>